<dbReference type="InterPro" id="IPR027417">
    <property type="entry name" value="P-loop_NTPase"/>
</dbReference>
<reference evidence="3" key="1">
    <citation type="submission" date="2021-01" db="EMBL/GenBank/DDBJ databases">
        <authorList>
            <consortium name="Aspergillus puulaauensis MK2 genome sequencing consortium"/>
            <person name="Kazuki M."/>
            <person name="Futagami T."/>
        </authorList>
    </citation>
    <scope>NUCLEOTIDE SEQUENCE</scope>
    <source>
        <strain evidence="3">MK2</strain>
    </source>
</reference>
<dbReference type="OrthoDB" id="427518at2759"/>
<dbReference type="InterPro" id="IPR011989">
    <property type="entry name" value="ARM-like"/>
</dbReference>
<dbReference type="InterPro" id="IPR035994">
    <property type="entry name" value="Nucleoside_phosphorylase_sf"/>
</dbReference>
<evidence type="ECO:0000256" key="1">
    <source>
        <dbReference type="SAM" id="MobiDB-lite"/>
    </source>
</evidence>
<dbReference type="PROSITE" id="PS50837">
    <property type="entry name" value="NACHT"/>
    <property type="match status" value="1"/>
</dbReference>
<proteinExistence type="predicted"/>
<name>A0A7R7XY29_9EURO</name>
<dbReference type="InterPro" id="IPR055496">
    <property type="entry name" value="DUF7068"/>
</dbReference>
<protein>
    <recommendedName>
        <fullName evidence="2">NACHT domain-containing protein</fullName>
    </recommendedName>
</protein>
<dbReference type="SUPFAM" id="SSF52540">
    <property type="entry name" value="P-loop containing nucleoside triphosphate hydrolases"/>
    <property type="match status" value="1"/>
</dbReference>
<dbReference type="Pfam" id="PF23238">
    <property type="entry name" value="DUF7068"/>
    <property type="match status" value="1"/>
</dbReference>
<dbReference type="SUPFAM" id="SSF48371">
    <property type="entry name" value="ARM repeat"/>
    <property type="match status" value="1"/>
</dbReference>
<dbReference type="EMBL" id="AP024449">
    <property type="protein sequence ID" value="BCS28754.1"/>
    <property type="molecule type" value="Genomic_DNA"/>
</dbReference>
<dbReference type="PANTHER" id="PTHR46082">
    <property type="entry name" value="ATP/GTP-BINDING PROTEIN-RELATED"/>
    <property type="match status" value="1"/>
</dbReference>
<keyword evidence="4" id="KW-1185">Reference proteome</keyword>
<feature type="region of interest" description="Disordered" evidence="1">
    <location>
        <begin position="162"/>
        <end position="183"/>
    </location>
</feature>
<dbReference type="Pfam" id="PF05729">
    <property type="entry name" value="NACHT"/>
    <property type="match status" value="1"/>
</dbReference>
<dbReference type="InterPro" id="IPR053137">
    <property type="entry name" value="NLR-like"/>
</dbReference>
<evidence type="ECO:0000313" key="3">
    <source>
        <dbReference type="EMBL" id="BCS28754.1"/>
    </source>
</evidence>
<dbReference type="InterPro" id="IPR016024">
    <property type="entry name" value="ARM-type_fold"/>
</dbReference>
<dbReference type="InterPro" id="IPR000845">
    <property type="entry name" value="Nucleoside_phosphorylase_d"/>
</dbReference>
<evidence type="ECO:0000313" key="4">
    <source>
        <dbReference type="Proteomes" id="UP000654913"/>
    </source>
</evidence>
<dbReference type="KEGG" id="apuu:APUU_70324A"/>
<reference evidence="3" key="2">
    <citation type="submission" date="2021-02" db="EMBL/GenBank/DDBJ databases">
        <title>Aspergillus puulaauensis MK2 genome sequence.</title>
        <authorList>
            <person name="Futagami T."/>
            <person name="Mori K."/>
            <person name="Kadooka C."/>
            <person name="Tanaka T."/>
        </authorList>
    </citation>
    <scope>NUCLEOTIDE SEQUENCE</scope>
    <source>
        <strain evidence="3">MK2</strain>
    </source>
</reference>
<organism evidence="3 4">
    <name type="scientific">Aspergillus puulaauensis</name>
    <dbReference type="NCBI Taxonomy" id="1220207"/>
    <lineage>
        <taxon>Eukaryota</taxon>
        <taxon>Fungi</taxon>
        <taxon>Dikarya</taxon>
        <taxon>Ascomycota</taxon>
        <taxon>Pezizomycotina</taxon>
        <taxon>Eurotiomycetes</taxon>
        <taxon>Eurotiomycetidae</taxon>
        <taxon>Eurotiales</taxon>
        <taxon>Aspergillaceae</taxon>
        <taxon>Aspergillus</taxon>
    </lineage>
</organism>
<dbReference type="InterPro" id="IPR007111">
    <property type="entry name" value="NACHT_NTPase"/>
</dbReference>
<dbReference type="Pfam" id="PF01048">
    <property type="entry name" value="PNP_UDP_1"/>
    <property type="match status" value="1"/>
</dbReference>
<dbReference type="SUPFAM" id="SSF53167">
    <property type="entry name" value="Purine and uridine phosphorylases"/>
    <property type="match status" value="1"/>
</dbReference>
<sequence length="1481" mass="166861">MRPTNRDAFEIAIICALTLEADPVEALFDETYDKFGNVYGTEPEDNNTYVTGRIGPHHVVLCYLPGMGKRSAASAAANLRMSYRHIQLALLVGVCGGVPFSPSKEEIILGDVVISSGIVEYDFGRQNPDGFRRKIDSTEALGRPSPKVRSFLAALKGKATRSELQEQTSQHLQSLQTRPNGWQRPANEQDVLFEPSYRHKHYIASQQAPCICLSCHSNKDPVCDQASKSDCITVGCAGRVIDRDRLSSSLADSSIHIGKYASGDTVLKFGEHRDMVASAEGVIAFEMEGAGVWDNVPCIIIKGVCDYADSHKNKIWQPYAAAAAASASKAFLQRWPAASQRPAIMKQQVSDLALALRSYYTSARRLQVQRISGELLPMDRCYINMVLSKEGRSSGPGTASNFSLWSRPSIATVEEGEHVSIPGLFMTAKRILIHGRAGVGKSTLCKKIMHDHINDGLWSDLFDLILWIPLRRLKRSSQQSGTLENAFYDLYFSDRSDGHAFAVQLKNTMMDVTQRDRVLLILDGLDEVSQAWEPETPMHNLLVRLLEHPRVIITSRPYGLGNNDLESFDMQLETVGFIEEQVKAYVGMASKGDPQRLHDILTFITCNEIIQNLVRIPVQLDAVCYNWDRNFMSRDSPKTMTLLYEAITLKLWQKDLSLFQQLDPSKDLTDDRIRGFSMLQIEGMIQQELRLVEILAFTGMLNGLVEFSADDRQRMYDALIQQGTLLLDIPESILKRVSFLHTSDTSLLDSDQTYHFLHLTFQEFFAARYFVRHWMEKRDLECINLREKAPGISFTQPQEFLQMYKYNARYDIMWRFTTGLLQDYPPQKHWNEDPVRHFFDQVDSEPRDILGTVHHQLLAHCFRELVPEVRDNGLRVGIEDQLLSWLLLESRMGMWGELLADKECPDYLPVKLLQRYSRDVDMAVMSALLRRTSLSPVTLERVLAILRDGDEDLQRPAVHVLLLQIRLPPDTLEALFSLTEPHSNSRLVKKMMQQVGSFPQIVERLPLYQKSDDWHVRLVAGQALAHQSILPPGGLNALLLLLQDPEKRVRANMAWALRERQPLESAIIEALIPLLKDEYSSVQVAAANVWETQDHIPPEVCDTLHRLLQDKNDDVKATAVAALNRHQPVAASTLSVLVPVLKNAKLPEVSIALCDAINFLEEQESLPPDIVEALVALLQDGRGVIQLEISKVLFQQQSSLTMTVQTLVQDYSVLRLYTDAAGYERPPMPTSHQNSILRIFRDAGEGMVLEAAQALCSQAQLSPDTLSALLQILIADEDANRSGYSAWILSHQPVLPTEIMDQLFRLLENEYSKSLKDLATQALFLKTNLPPQVIKTLVAEAKKLTSVFAIKTLAMQTNLAPAILEGLLPMLDLKGSASRAPVAMMAMKDTQVLANLPAKYWGPLYEECLNGNVGEQIIWTLKGNCLCLDTPKGLSEVHFDRRHLIEFRREIRQAQLRLGIPADTLLPEPRWQDWLVSLVAY</sequence>
<feature type="compositionally biased region" description="Polar residues" evidence="1">
    <location>
        <begin position="165"/>
        <end position="180"/>
    </location>
</feature>
<dbReference type="Pfam" id="PF13646">
    <property type="entry name" value="HEAT_2"/>
    <property type="match status" value="1"/>
</dbReference>
<dbReference type="Gene3D" id="3.40.50.300">
    <property type="entry name" value="P-loop containing nucleotide triphosphate hydrolases"/>
    <property type="match status" value="1"/>
</dbReference>
<feature type="domain" description="NACHT" evidence="2">
    <location>
        <begin position="429"/>
        <end position="557"/>
    </location>
</feature>
<evidence type="ECO:0000259" key="2">
    <source>
        <dbReference type="PROSITE" id="PS50837"/>
    </source>
</evidence>
<accession>A0A7R7XY29</accession>
<dbReference type="Gene3D" id="3.40.50.1580">
    <property type="entry name" value="Nucleoside phosphorylase domain"/>
    <property type="match status" value="1"/>
</dbReference>
<dbReference type="RefSeq" id="XP_041560940.1">
    <property type="nucleotide sequence ID" value="XM_041695184.1"/>
</dbReference>
<dbReference type="GO" id="GO:0003824">
    <property type="term" value="F:catalytic activity"/>
    <property type="evidence" value="ECO:0007669"/>
    <property type="project" value="InterPro"/>
</dbReference>
<dbReference type="GO" id="GO:0009116">
    <property type="term" value="P:nucleoside metabolic process"/>
    <property type="evidence" value="ECO:0007669"/>
    <property type="project" value="InterPro"/>
</dbReference>
<dbReference type="Proteomes" id="UP000654913">
    <property type="component" value="Chromosome 7"/>
</dbReference>
<dbReference type="Gene3D" id="1.25.10.10">
    <property type="entry name" value="Leucine-rich Repeat Variant"/>
    <property type="match status" value="1"/>
</dbReference>
<dbReference type="PANTHER" id="PTHR46082:SF6">
    <property type="entry name" value="AAA+ ATPASE DOMAIN-CONTAINING PROTEIN-RELATED"/>
    <property type="match status" value="1"/>
</dbReference>
<dbReference type="GeneID" id="64978751"/>
<gene>
    <name evidence="3" type="ORF">APUU_70324A</name>
</gene>